<comment type="caution">
    <text evidence="1">The sequence shown here is derived from an EMBL/GenBank/DDBJ whole genome shotgun (WGS) entry which is preliminary data.</text>
</comment>
<evidence type="ECO:0000313" key="2">
    <source>
        <dbReference type="Proteomes" id="UP000485058"/>
    </source>
</evidence>
<sequence>ALPCDVRHPGVQILNVRLDMSCHLFWTHFLHAAAAQWLQCCLTRCVGDVGWFVQESKELLQAGRQYAKEQVIDKLLRWWPLEHVHATTNEMCWEVVKGGRQADSR</sequence>
<organism evidence="1 2">
    <name type="scientific">Haematococcus lacustris</name>
    <name type="common">Green alga</name>
    <name type="synonym">Haematococcus pluvialis</name>
    <dbReference type="NCBI Taxonomy" id="44745"/>
    <lineage>
        <taxon>Eukaryota</taxon>
        <taxon>Viridiplantae</taxon>
        <taxon>Chlorophyta</taxon>
        <taxon>core chlorophytes</taxon>
        <taxon>Chlorophyceae</taxon>
        <taxon>CS clade</taxon>
        <taxon>Chlamydomonadales</taxon>
        <taxon>Haematococcaceae</taxon>
        <taxon>Haematococcus</taxon>
    </lineage>
</organism>
<dbReference type="AlphaFoldDB" id="A0A699ZZM9"/>
<dbReference type="Proteomes" id="UP000485058">
    <property type="component" value="Unassembled WGS sequence"/>
</dbReference>
<evidence type="ECO:0000313" key="1">
    <source>
        <dbReference type="EMBL" id="GFH21682.1"/>
    </source>
</evidence>
<gene>
    <name evidence="1" type="ORF">HaLaN_19036</name>
</gene>
<reference evidence="1 2" key="1">
    <citation type="submission" date="2020-02" db="EMBL/GenBank/DDBJ databases">
        <title>Draft genome sequence of Haematococcus lacustris strain NIES-144.</title>
        <authorList>
            <person name="Morimoto D."/>
            <person name="Nakagawa S."/>
            <person name="Yoshida T."/>
            <person name="Sawayama S."/>
        </authorList>
    </citation>
    <scope>NUCLEOTIDE SEQUENCE [LARGE SCALE GENOMIC DNA]</scope>
    <source>
        <strain evidence="1 2">NIES-144</strain>
    </source>
</reference>
<feature type="non-terminal residue" evidence="1">
    <location>
        <position position="1"/>
    </location>
</feature>
<dbReference type="EMBL" id="BLLF01001881">
    <property type="protein sequence ID" value="GFH21682.1"/>
    <property type="molecule type" value="Genomic_DNA"/>
</dbReference>
<accession>A0A699ZZM9</accession>
<proteinExistence type="predicted"/>
<name>A0A699ZZM9_HAELA</name>
<protein>
    <submittedName>
        <fullName evidence="1">Uncharacterized protein</fullName>
    </submittedName>
</protein>
<keyword evidence="2" id="KW-1185">Reference proteome</keyword>